<dbReference type="Proteomes" id="UP000182983">
    <property type="component" value="Unassembled WGS sequence"/>
</dbReference>
<dbReference type="EMBL" id="FNWO01000008">
    <property type="protein sequence ID" value="SEH41554.1"/>
    <property type="molecule type" value="Genomic_DNA"/>
</dbReference>
<reference evidence="2" key="1">
    <citation type="submission" date="2016-10" db="EMBL/GenBank/DDBJ databases">
        <authorList>
            <person name="Varghese N."/>
            <person name="Submissions S."/>
        </authorList>
    </citation>
    <scope>NUCLEOTIDE SEQUENCE [LARGE SCALE GENOMIC DNA]</scope>
    <source>
        <strain evidence="2">DSM 13234</strain>
    </source>
</reference>
<evidence type="ECO:0000313" key="2">
    <source>
        <dbReference type="Proteomes" id="UP000182983"/>
    </source>
</evidence>
<proteinExistence type="predicted"/>
<protein>
    <submittedName>
        <fullName evidence="1">Uncharacterized protein</fullName>
    </submittedName>
</protein>
<name>A0A1H6I5P8_MAGFU</name>
<evidence type="ECO:0000313" key="1">
    <source>
        <dbReference type="EMBL" id="SEH41554.1"/>
    </source>
</evidence>
<gene>
    <name evidence="1" type="ORF">SAMN04244559_02216</name>
</gene>
<sequence>MPHEVVFSPETSNRLALAANDNGTNTSDPVDPHIRRIAEAIGRHLAREYMRLRARIPKMHQMTITCKYF</sequence>
<organism evidence="1 2">
    <name type="scientific">Magnetospirillum fulvum</name>
    <name type="common">Rhodospirillum fulvum</name>
    <dbReference type="NCBI Taxonomy" id="1082"/>
    <lineage>
        <taxon>Bacteria</taxon>
        <taxon>Pseudomonadati</taxon>
        <taxon>Pseudomonadota</taxon>
        <taxon>Alphaproteobacteria</taxon>
        <taxon>Rhodospirillales</taxon>
        <taxon>Rhodospirillaceae</taxon>
        <taxon>Magnetospirillum</taxon>
    </lineage>
</organism>
<dbReference type="AlphaFoldDB" id="A0A1H6I5P8"/>
<keyword evidence="2" id="KW-1185">Reference proteome</keyword>
<accession>A0A1H6I5P8</accession>